<dbReference type="RefSeq" id="XP_041159186.1">
    <property type="nucleotide sequence ID" value="XM_041306758.1"/>
</dbReference>
<sequence length="217" mass="23791">MSSPSTQPTSDLACTVIEEVHNDSLLDADDMACIISQSMSTILDSGTTSTLITGYIFQLRVADLMIRGKTHHLCLTNCLHAPGAMINLLSVSYMVEKGWVVSFLSAAAHCQLTFWGTPIGEIPMTGKLVFLDLWFVCPEDASPSLPQELSVFAHVPITWDLWHACMGHPGGDAVKQLPLIAKDVTVTHTMPLQHFITPHGKLHFIIFLNDHTNSLNI</sequence>
<dbReference type="AlphaFoldDB" id="A0A9P7DH36"/>
<gene>
    <name evidence="1" type="ORF">HD556DRAFT_1444287</name>
</gene>
<evidence type="ECO:0000313" key="2">
    <source>
        <dbReference type="Proteomes" id="UP000719766"/>
    </source>
</evidence>
<dbReference type="Proteomes" id="UP000719766">
    <property type="component" value="Unassembled WGS sequence"/>
</dbReference>
<comment type="caution">
    <text evidence="1">The sequence shown here is derived from an EMBL/GenBank/DDBJ whole genome shotgun (WGS) entry which is preliminary data.</text>
</comment>
<evidence type="ECO:0000313" key="1">
    <source>
        <dbReference type="EMBL" id="KAG1792607.1"/>
    </source>
</evidence>
<keyword evidence="2" id="KW-1185">Reference proteome</keyword>
<organism evidence="1 2">
    <name type="scientific">Suillus plorans</name>
    <dbReference type="NCBI Taxonomy" id="116603"/>
    <lineage>
        <taxon>Eukaryota</taxon>
        <taxon>Fungi</taxon>
        <taxon>Dikarya</taxon>
        <taxon>Basidiomycota</taxon>
        <taxon>Agaricomycotina</taxon>
        <taxon>Agaricomycetes</taxon>
        <taxon>Agaricomycetidae</taxon>
        <taxon>Boletales</taxon>
        <taxon>Suillineae</taxon>
        <taxon>Suillaceae</taxon>
        <taxon>Suillus</taxon>
    </lineage>
</organism>
<name>A0A9P7DH36_9AGAM</name>
<dbReference type="EMBL" id="JABBWE010000035">
    <property type="protein sequence ID" value="KAG1792607.1"/>
    <property type="molecule type" value="Genomic_DNA"/>
</dbReference>
<protein>
    <submittedName>
        <fullName evidence="1">Uncharacterized protein</fullName>
    </submittedName>
</protein>
<proteinExistence type="predicted"/>
<dbReference type="OrthoDB" id="2688793at2759"/>
<dbReference type="GeneID" id="64600522"/>
<reference evidence="1" key="1">
    <citation type="journal article" date="2020" name="New Phytol.">
        <title>Comparative genomics reveals dynamic genome evolution in host specialist ectomycorrhizal fungi.</title>
        <authorList>
            <person name="Lofgren L.A."/>
            <person name="Nguyen N.H."/>
            <person name="Vilgalys R."/>
            <person name="Ruytinx J."/>
            <person name="Liao H.L."/>
            <person name="Branco S."/>
            <person name="Kuo A."/>
            <person name="LaButti K."/>
            <person name="Lipzen A."/>
            <person name="Andreopoulos W."/>
            <person name="Pangilinan J."/>
            <person name="Riley R."/>
            <person name="Hundley H."/>
            <person name="Na H."/>
            <person name="Barry K."/>
            <person name="Grigoriev I.V."/>
            <person name="Stajich J.E."/>
            <person name="Kennedy P.G."/>
        </authorList>
    </citation>
    <scope>NUCLEOTIDE SEQUENCE</scope>
    <source>
        <strain evidence="1">S12</strain>
    </source>
</reference>
<accession>A0A9P7DH36</accession>